<dbReference type="InterPro" id="IPR016177">
    <property type="entry name" value="DNA-bd_dom_sf"/>
</dbReference>
<gene>
    <name evidence="8" type="ORF">Lalb_Chr05g0226401</name>
</gene>
<evidence type="ECO:0000256" key="5">
    <source>
        <dbReference type="ARBA" id="ARBA00023242"/>
    </source>
</evidence>
<dbReference type="InterPro" id="IPR036955">
    <property type="entry name" value="AP2/ERF_dom_sf"/>
</dbReference>
<evidence type="ECO:0000256" key="2">
    <source>
        <dbReference type="ARBA" id="ARBA00023015"/>
    </source>
</evidence>
<sequence length="100" mass="10942">MGQFLGKKYVYLGLFDTEVEAARAYDKAAIKCNGKEAVTNFDPSIYDKELNSESTGTTNTSDHNLDLSLGNSSSKLSNHIPNTSTHDQHISSESNWRNGG</sequence>
<dbReference type="SUPFAM" id="SSF54171">
    <property type="entry name" value="DNA-binding domain"/>
    <property type="match status" value="1"/>
</dbReference>
<evidence type="ECO:0000259" key="7">
    <source>
        <dbReference type="PROSITE" id="PS51032"/>
    </source>
</evidence>
<evidence type="ECO:0000256" key="3">
    <source>
        <dbReference type="ARBA" id="ARBA00023125"/>
    </source>
</evidence>
<dbReference type="GO" id="GO:0003677">
    <property type="term" value="F:DNA binding"/>
    <property type="evidence" value="ECO:0007669"/>
    <property type="project" value="UniProtKB-KW"/>
</dbReference>
<keyword evidence="4" id="KW-0804">Transcription</keyword>
<dbReference type="InterPro" id="IPR001471">
    <property type="entry name" value="AP2/ERF_dom"/>
</dbReference>
<evidence type="ECO:0000256" key="4">
    <source>
        <dbReference type="ARBA" id="ARBA00023163"/>
    </source>
</evidence>
<dbReference type="PROSITE" id="PS51032">
    <property type="entry name" value="AP2_ERF"/>
    <property type="match status" value="1"/>
</dbReference>
<name>A0A6A4QMN5_LUPAL</name>
<dbReference type="AlphaFoldDB" id="A0A6A4QMN5"/>
<feature type="domain" description="AP2/ERF" evidence="7">
    <location>
        <begin position="1"/>
        <end position="42"/>
    </location>
</feature>
<evidence type="ECO:0000256" key="6">
    <source>
        <dbReference type="SAM" id="MobiDB-lite"/>
    </source>
</evidence>
<dbReference type="OrthoDB" id="207175at2759"/>
<feature type="region of interest" description="Disordered" evidence="6">
    <location>
        <begin position="43"/>
        <end position="100"/>
    </location>
</feature>
<dbReference type="Proteomes" id="UP000447434">
    <property type="component" value="Chromosome 5"/>
</dbReference>
<comment type="caution">
    <text evidence="8">The sequence shown here is derived from an EMBL/GenBank/DDBJ whole genome shotgun (WGS) entry which is preliminary data.</text>
</comment>
<protein>
    <submittedName>
        <fullName evidence="8">Putative transcription factor AP2-EREBP family</fullName>
    </submittedName>
</protein>
<comment type="subcellular location">
    <subcellularLocation>
        <location evidence="1">Nucleus</location>
    </subcellularLocation>
</comment>
<keyword evidence="5" id="KW-0539">Nucleus</keyword>
<keyword evidence="2" id="KW-0805">Transcription regulation</keyword>
<dbReference type="Gene3D" id="3.30.730.10">
    <property type="entry name" value="AP2/ERF domain"/>
    <property type="match status" value="1"/>
</dbReference>
<dbReference type="GO" id="GO:0005634">
    <property type="term" value="C:nucleus"/>
    <property type="evidence" value="ECO:0007669"/>
    <property type="project" value="UniProtKB-SubCell"/>
</dbReference>
<dbReference type="GO" id="GO:0003700">
    <property type="term" value="F:DNA-binding transcription factor activity"/>
    <property type="evidence" value="ECO:0007669"/>
    <property type="project" value="InterPro"/>
</dbReference>
<keyword evidence="9" id="KW-1185">Reference proteome</keyword>
<keyword evidence="3" id="KW-0238">DNA-binding</keyword>
<proteinExistence type="predicted"/>
<evidence type="ECO:0000313" key="8">
    <source>
        <dbReference type="EMBL" id="KAE9614294.1"/>
    </source>
</evidence>
<reference evidence="9" key="1">
    <citation type="journal article" date="2020" name="Nat. Commun.">
        <title>Genome sequence of the cluster root forming white lupin.</title>
        <authorList>
            <person name="Hufnagel B."/>
            <person name="Marques A."/>
            <person name="Soriano A."/>
            <person name="Marques L."/>
            <person name="Divol F."/>
            <person name="Doumas P."/>
            <person name="Sallet E."/>
            <person name="Mancinotti D."/>
            <person name="Carrere S."/>
            <person name="Marande W."/>
            <person name="Arribat S."/>
            <person name="Keller J."/>
            <person name="Huneau C."/>
            <person name="Blein T."/>
            <person name="Aime D."/>
            <person name="Laguerre M."/>
            <person name="Taylor J."/>
            <person name="Schubert V."/>
            <person name="Nelson M."/>
            <person name="Geu-Flores F."/>
            <person name="Crespi M."/>
            <person name="Gallardo-Guerrero K."/>
            <person name="Delaux P.-M."/>
            <person name="Salse J."/>
            <person name="Berges H."/>
            <person name="Guyot R."/>
            <person name="Gouzy J."/>
            <person name="Peret B."/>
        </authorList>
    </citation>
    <scope>NUCLEOTIDE SEQUENCE [LARGE SCALE GENOMIC DNA]</scope>
    <source>
        <strain evidence="9">cv. Amiga</strain>
    </source>
</reference>
<organism evidence="8 9">
    <name type="scientific">Lupinus albus</name>
    <name type="common">White lupine</name>
    <name type="synonym">Lupinus termis</name>
    <dbReference type="NCBI Taxonomy" id="3870"/>
    <lineage>
        <taxon>Eukaryota</taxon>
        <taxon>Viridiplantae</taxon>
        <taxon>Streptophyta</taxon>
        <taxon>Embryophyta</taxon>
        <taxon>Tracheophyta</taxon>
        <taxon>Spermatophyta</taxon>
        <taxon>Magnoliopsida</taxon>
        <taxon>eudicotyledons</taxon>
        <taxon>Gunneridae</taxon>
        <taxon>Pentapetalae</taxon>
        <taxon>rosids</taxon>
        <taxon>fabids</taxon>
        <taxon>Fabales</taxon>
        <taxon>Fabaceae</taxon>
        <taxon>Papilionoideae</taxon>
        <taxon>50 kb inversion clade</taxon>
        <taxon>genistoids sensu lato</taxon>
        <taxon>core genistoids</taxon>
        <taxon>Genisteae</taxon>
        <taxon>Lupinus</taxon>
    </lineage>
</organism>
<dbReference type="PANTHER" id="PTHR32467">
    <property type="entry name" value="AP2-LIKE ETHYLENE-RESPONSIVE TRANSCRIPTION FACTOR"/>
    <property type="match status" value="1"/>
</dbReference>
<accession>A0A6A4QMN5</accession>
<evidence type="ECO:0000313" key="9">
    <source>
        <dbReference type="Proteomes" id="UP000447434"/>
    </source>
</evidence>
<dbReference type="CDD" id="cd00018">
    <property type="entry name" value="AP2"/>
    <property type="match status" value="1"/>
</dbReference>
<evidence type="ECO:0000256" key="1">
    <source>
        <dbReference type="ARBA" id="ARBA00004123"/>
    </source>
</evidence>
<dbReference type="EMBL" id="WOCE01000005">
    <property type="protein sequence ID" value="KAE9614294.1"/>
    <property type="molecule type" value="Genomic_DNA"/>
</dbReference>
<feature type="compositionally biased region" description="Polar residues" evidence="6">
    <location>
        <begin position="80"/>
        <end position="100"/>
    </location>
</feature>
<dbReference type="PANTHER" id="PTHR32467:SF142">
    <property type="entry name" value="FLORAL HOMEOTIC PROTEIN APETALA 2"/>
    <property type="match status" value="1"/>
</dbReference>
<dbReference type="SMART" id="SM00380">
    <property type="entry name" value="AP2"/>
    <property type="match status" value="1"/>
</dbReference>
<feature type="compositionally biased region" description="Low complexity" evidence="6">
    <location>
        <begin position="66"/>
        <end position="79"/>
    </location>
</feature>